<feature type="chain" id="PRO_5028393406" description="chitinase" evidence="9">
    <location>
        <begin position="30"/>
        <end position="305"/>
    </location>
</feature>
<dbReference type="InterPro" id="IPR050542">
    <property type="entry name" value="Glycosyl_Hydrlase18_Chitinase"/>
</dbReference>
<keyword evidence="7" id="KW-0326">Glycosidase</keyword>
<keyword evidence="9" id="KW-0732">Signal</keyword>
<organism evidence="11">
    <name type="scientific">Opuntia streptacantha</name>
    <name type="common">Prickly pear cactus</name>
    <name type="synonym">Opuntia cardona</name>
    <dbReference type="NCBI Taxonomy" id="393608"/>
    <lineage>
        <taxon>Eukaryota</taxon>
        <taxon>Viridiplantae</taxon>
        <taxon>Streptophyta</taxon>
        <taxon>Embryophyta</taxon>
        <taxon>Tracheophyta</taxon>
        <taxon>Spermatophyta</taxon>
        <taxon>Magnoliopsida</taxon>
        <taxon>eudicotyledons</taxon>
        <taxon>Gunneridae</taxon>
        <taxon>Pentapetalae</taxon>
        <taxon>Caryophyllales</taxon>
        <taxon>Cactineae</taxon>
        <taxon>Cactaceae</taxon>
        <taxon>Opuntioideae</taxon>
        <taxon>Opuntia</taxon>
    </lineage>
</organism>
<evidence type="ECO:0000256" key="4">
    <source>
        <dbReference type="ARBA" id="ARBA00023024"/>
    </source>
</evidence>
<dbReference type="PANTHER" id="PTHR45708:SF21">
    <property type="entry name" value="ACIDIC ENDOCHITINASE"/>
    <property type="match status" value="1"/>
</dbReference>
<dbReference type="PANTHER" id="PTHR45708">
    <property type="entry name" value="ENDOCHITINASE"/>
    <property type="match status" value="1"/>
</dbReference>
<evidence type="ECO:0000256" key="3">
    <source>
        <dbReference type="ARBA" id="ARBA00022801"/>
    </source>
</evidence>
<dbReference type="InterPro" id="IPR001223">
    <property type="entry name" value="Glyco_hydro18_cat"/>
</dbReference>
<evidence type="ECO:0000256" key="7">
    <source>
        <dbReference type="ARBA" id="ARBA00023295"/>
    </source>
</evidence>
<dbReference type="GO" id="GO:0005576">
    <property type="term" value="C:extracellular region"/>
    <property type="evidence" value="ECO:0007669"/>
    <property type="project" value="TreeGrafter"/>
</dbReference>
<dbReference type="FunFam" id="3.20.20.80:FF:000015">
    <property type="entry name" value="Acidic endochitinase SE2"/>
    <property type="match status" value="1"/>
</dbReference>
<keyword evidence="6" id="KW-0119">Carbohydrate metabolism</keyword>
<dbReference type="Gene3D" id="3.20.20.80">
    <property type="entry name" value="Glycosidases"/>
    <property type="match status" value="1"/>
</dbReference>
<accession>A0A7C8YRM6</accession>
<reference evidence="11" key="1">
    <citation type="journal article" date="2013" name="J. Plant Res.">
        <title>Effect of fungi and light on seed germination of three Opuntia species from semiarid lands of central Mexico.</title>
        <authorList>
            <person name="Delgado-Sanchez P."/>
            <person name="Jimenez-Bremont J.F."/>
            <person name="Guerrero-Gonzalez Mde L."/>
            <person name="Flores J."/>
        </authorList>
    </citation>
    <scope>NUCLEOTIDE SEQUENCE</scope>
    <source>
        <tissue evidence="11">Cladode</tissue>
    </source>
</reference>
<evidence type="ECO:0000256" key="5">
    <source>
        <dbReference type="ARBA" id="ARBA00023157"/>
    </source>
</evidence>
<keyword evidence="8" id="KW-0624">Polysaccharide degradation</keyword>
<feature type="domain" description="GH18" evidence="10">
    <location>
        <begin position="30"/>
        <end position="305"/>
    </location>
</feature>
<evidence type="ECO:0000256" key="2">
    <source>
        <dbReference type="ARBA" id="ARBA00012729"/>
    </source>
</evidence>
<evidence type="ECO:0000259" key="10">
    <source>
        <dbReference type="PROSITE" id="PS51910"/>
    </source>
</evidence>
<dbReference type="PROSITE" id="PS51910">
    <property type="entry name" value="GH18_2"/>
    <property type="match status" value="1"/>
</dbReference>
<reference evidence="11" key="2">
    <citation type="submission" date="2020-07" db="EMBL/GenBank/DDBJ databases">
        <authorList>
            <person name="Vera ALvarez R."/>
            <person name="Arias-Moreno D.M."/>
            <person name="Jimenez-Jacinto V."/>
            <person name="Jimenez-Bremont J.F."/>
            <person name="Swaminathan K."/>
            <person name="Moose S.P."/>
            <person name="Guerrero-Gonzalez M.L."/>
            <person name="Marino-Ramirez L."/>
            <person name="Landsman D."/>
            <person name="Rodriguez-Kessler M."/>
            <person name="Delgado-Sanchez P."/>
        </authorList>
    </citation>
    <scope>NUCLEOTIDE SEQUENCE</scope>
    <source>
        <tissue evidence="11">Cladode</tissue>
    </source>
</reference>
<evidence type="ECO:0000256" key="1">
    <source>
        <dbReference type="ARBA" id="ARBA00000822"/>
    </source>
</evidence>
<dbReference type="InterPro" id="IPR017853">
    <property type="entry name" value="GH"/>
</dbReference>
<dbReference type="SUPFAM" id="SSF51445">
    <property type="entry name" value="(Trans)glycosidases"/>
    <property type="match status" value="1"/>
</dbReference>
<evidence type="ECO:0000256" key="9">
    <source>
        <dbReference type="SAM" id="SignalP"/>
    </source>
</evidence>
<name>A0A7C8YRM6_OPUST</name>
<proteinExistence type="predicted"/>
<evidence type="ECO:0000256" key="6">
    <source>
        <dbReference type="ARBA" id="ARBA00023277"/>
    </source>
</evidence>
<dbReference type="InterPro" id="IPR045321">
    <property type="entry name" value="Cts1-like"/>
</dbReference>
<dbReference type="CDD" id="cd02877">
    <property type="entry name" value="GH18_hevamine_XipI_class_III"/>
    <property type="match status" value="1"/>
</dbReference>
<keyword evidence="4" id="KW-0146">Chitin degradation</keyword>
<keyword evidence="3" id="KW-0378">Hydrolase</keyword>
<dbReference type="AlphaFoldDB" id="A0A7C8YRM6"/>
<comment type="catalytic activity">
    <reaction evidence="1">
        <text>Random endo-hydrolysis of N-acetyl-beta-D-glucosaminide (1-&gt;4)-beta-linkages in chitin and chitodextrins.</text>
        <dbReference type="EC" id="3.2.1.14"/>
    </reaction>
</comment>
<feature type="signal peptide" evidence="9">
    <location>
        <begin position="1"/>
        <end position="29"/>
    </location>
</feature>
<keyword evidence="5" id="KW-1015">Disulfide bond</keyword>
<sequence length="305" mass="33622">MFKRLHFQPYIPPATIFISLLLLFTRSNAGSISIYWGQNGFEGTLNQTCATGRYQFVNVAFLNVFGSGQTPSLNLAGHCEPSSGGCTSVGAEVEYCQSLGIKVMLSLGGAIGDYALSSKADAMHVSRYLWDTFLGGNSSFFRPLGDAVFDGIDFAIDQSKSTLYWDDLARYLAGYSRLGGNKVYLTAAPLCPYPNKYLDTALRTGLFDFVWVQFYGHPSCQYNDGDVSNLINSWKIWSSTGYIRRLFMGLPAAPWEAGNGYIPAELLISQVLPIVKMSSRYQGVMLWSKYWDDTTGYSPAIVASV</sequence>
<dbReference type="GO" id="GO:0006032">
    <property type="term" value="P:chitin catabolic process"/>
    <property type="evidence" value="ECO:0007669"/>
    <property type="project" value="UniProtKB-KW"/>
</dbReference>
<dbReference type="GO" id="GO:0008843">
    <property type="term" value="F:endochitinase activity"/>
    <property type="evidence" value="ECO:0007669"/>
    <property type="project" value="UniProtKB-EC"/>
</dbReference>
<protein>
    <recommendedName>
        <fullName evidence="2">chitinase</fullName>
        <ecNumber evidence="2">3.2.1.14</ecNumber>
    </recommendedName>
</protein>
<dbReference type="GO" id="GO:0000272">
    <property type="term" value="P:polysaccharide catabolic process"/>
    <property type="evidence" value="ECO:0007669"/>
    <property type="project" value="UniProtKB-KW"/>
</dbReference>
<dbReference type="EC" id="3.2.1.14" evidence="2"/>
<dbReference type="EMBL" id="GISG01049265">
    <property type="protein sequence ID" value="MBA4624879.1"/>
    <property type="molecule type" value="Transcribed_RNA"/>
</dbReference>
<dbReference type="Pfam" id="PF00704">
    <property type="entry name" value="Glyco_hydro_18"/>
    <property type="match status" value="1"/>
</dbReference>
<evidence type="ECO:0000256" key="8">
    <source>
        <dbReference type="ARBA" id="ARBA00023326"/>
    </source>
</evidence>
<evidence type="ECO:0000313" key="11">
    <source>
        <dbReference type="EMBL" id="MBA4624879.1"/>
    </source>
</evidence>